<evidence type="ECO:0000256" key="1">
    <source>
        <dbReference type="SAM" id="MobiDB-lite"/>
    </source>
</evidence>
<evidence type="ECO:0000313" key="3">
    <source>
        <dbReference type="EMBL" id="RDH41687.1"/>
    </source>
</evidence>
<keyword evidence="5" id="KW-1185">Reference proteome</keyword>
<evidence type="ECO:0000313" key="2">
    <source>
        <dbReference type="EMBL" id="RDH41664.1"/>
    </source>
</evidence>
<feature type="region of interest" description="Disordered" evidence="1">
    <location>
        <begin position="265"/>
        <end position="289"/>
    </location>
</feature>
<organism evidence="2 5">
    <name type="scientific">Zooshikella ganghwensis</name>
    <dbReference type="NCBI Taxonomy" id="202772"/>
    <lineage>
        <taxon>Bacteria</taxon>
        <taxon>Pseudomonadati</taxon>
        <taxon>Pseudomonadota</taxon>
        <taxon>Gammaproteobacteria</taxon>
        <taxon>Oceanospirillales</taxon>
        <taxon>Zooshikellaceae</taxon>
        <taxon>Zooshikella</taxon>
    </lineage>
</organism>
<feature type="compositionally biased region" description="Basic and acidic residues" evidence="1">
    <location>
        <begin position="274"/>
        <end position="289"/>
    </location>
</feature>
<dbReference type="RefSeq" id="WP_094789650.1">
    <property type="nucleotide sequence ID" value="NZ_NDXW01000004.1"/>
</dbReference>
<protein>
    <submittedName>
        <fullName evidence="2">Uncharacterized protein</fullName>
    </submittedName>
</protein>
<proteinExistence type="predicted"/>
<dbReference type="Proteomes" id="UP000257039">
    <property type="component" value="Unassembled WGS sequence"/>
</dbReference>
<dbReference type="EMBL" id="NDXW01000004">
    <property type="protein sequence ID" value="RDH41687.1"/>
    <property type="molecule type" value="Genomic_DNA"/>
</dbReference>
<evidence type="ECO:0000313" key="5">
    <source>
        <dbReference type="Proteomes" id="UP000257039"/>
    </source>
</evidence>
<sequence>MIIEQQILKALMPLTDNRVYPTILPEKTDYPAITYHRLDAKPQRESVDFIEVDNVKSLFQVVIWGKTYSDCVELTRKTVALLGALNCRLEGAADGYDKQVGVRSAILDFCYWGDLALVPKQPDNPQPKTPINSLLAAIQTELSDIATAQLASHQCAIFDLPLIRLKLDQVKPASDLDDWDGRQVMQCYFTAYAYHMVGYAEDLAIRLVSAIKFNQWGMGESVSTPISIEANQNSVAWGYKPYEVWRISWQQSLALSQSIWNDDGEPPTTVLASHEPKTGKAHEPEYEPL</sequence>
<dbReference type="AlphaFoldDB" id="A0A4P9VH08"/>
<gene>
    <name evidence="3" type="ORF">B9G39_26880</name>
    <name evidence="4" type="ORF">B9G39_27175</name>
    <name evidence="2" type="ORF">B9G39_27335</name>
</gene>
<name>A0A4P9VH08_9GAMM</name>
<dbReference type="EMBL" id="NDXW01000005">
    <property type="protein sequence ID" value="RDH41664.1"/>
    <property type="molecule type" value="Genomic_DNA"/>
</dbReference>
<dbReference type="EMBL" id="NDXW01000004">
    <property type="protein sequence ID" value="RDH41744.1"/>
    <property type="molecule type" value="Genomic_DNA"/>
</dbReference>
<accession>A0A4P9VH08</accession>
<comment type="caution">
    <text evidence="2">The sequence shown here is derived from an EMBL/GenBank/DDBJ whole genome shotgun (WGS) entry which is preliminary data.</text>
</comment>
<reference evidence="2 5" key="1">
    <citation type="submission" date="2017-04" db="EMBL/GenBank/DDBJ databases">
        <title>Draft genome sequence of Zooshikella ganghwensis VG4 isolated from Red Sea sediments.</title>
        <authorList>
            <person name="Rehman Z."/>
            <person name="Alam I."/>
            <person name="Kamau A."/>
            <person name="Bajic V."/>
            <person name="Leiknes T."/>
        </authorList>
    </citation>
    <scope>NUCLEOTIDE SEQUENCE [LARGE SCALE GENOMIC DNA]</scope>
    <source>
        <strain evidence="2 5">VG4</strain>
    </source>
</reference>
<evidence type="ECO:0000313" key="4">
    <source>
        <dbReference type="EMBL" id="RDH41744.1"/>
    </source>
</evidence>